<dbReference type="Gene3D" id="3.40.630.30">
    <property type="match status" value="1"/>
</dbReference>
<evidence type="ECO:0000313" key="3">
    <source>
        <dbReference type="Proteomes" id="UP000886785"/>
    </source>
</evidence>
<dbReference type="InterPro" id="IPR016181">
    <property type="entry name" value="Acyl_CoA_acyltransferase"/>
</dbReference>
<reference evidence="2" key="1">
    <citation type="submission" date="2020-10" db="EMBL/GenBank/DDBJ databases">
        <authorList>
            <person name="Gilroy R."/>
        </authorList>
    </citation>
    <scope>NUCLEOTIDE SEQUENCE</scope>
    <source>
        <strain evidence="2">ChiSjej1B19-7085</strain>
    </source>
</reference>
<feature type="domain" description="N-acetyltransferase" evidence="1">
    <location>
        <begin position="1"/>
        <end position="134"/>
    </location>
</feature>
<dbReference type="AlphaFoldDB" id="A0A9D1DSS8"/>
<evidence type="ECO:0000259" key="1">
    <source>
        <dbReference type="PROSITE" id="PS51186"/>
    </source>
</evidence>
<dbReference type="EMBL" id="DVHF01000144">
    <property type="protein sequence ID" value="HIR58204.1"/>
    <property type="molecule type" value="Genomic_DNA"/>
</dbReference>
<sequence length="134" mass="15696">MVLKYAEETDRAFVKKLNPHIGEEAFQAKSLYVIWKDAQPAGILSYCMLWDHLPFLNLIYLEEPYRGNGLGTQAIHEWESIMKRKGHKMVLLSTQADERAQFLYRRLGYIDCGCLLFHDTPFDQPAEIFMRKIL</sequence>
<dbReference type="SUPFAM" id="SSF55729">
    <property type="entry name" value="Acyl-CoA N-acyltransferases (Nat)"/>
    <property type="match status" value="1"/>
</dbReference>
<accession>A0A9D1DSS8</accession>
<dbReference type="Pfam" id="PF00583">
    <property type="entry name" value="Acetyltransf_1"/>
    <property type="match status" value="1"/>
</dbReference>
<organism evidence="2 3">
    <name type="scientific">Candidatus Gallacutalibacter pullicola</name>
    <dbReference type="NCBI Taxonomy" id="2840830"/>
    <lineage>
        <taxon>Bacteria</taxon>
        <taxon>Bacillati</taxon>
        <taxon>Bacillota</taxon>
        <taxon>Clostridia</taxon>
        <taxon>Eubacteriales</taxon>
        <taxon>Candidatus Gallacutalibacter</taxon>
    </lineage>
</organism>
<dbReference type="CDD" id="cd04301">
    <property type="entry name" value="NAT_SF"/>
    <property type="match status" value="1"/>
</dbReference>
<proteinExistence type="predicted"/>
<dbReference type="GO" id="GO:0016747">
    <property type="term" value="F:acyltransferase activity, transferring groups other than amino-acyl groups"/>
    <property type="evidence" value="ECO:0007669"/>
    <property type="project" value="InterPro"/>
</dbReference>
<dbReference type="Proteomes" id="UP000886785">
    <property type="component" value="Unassembled WGS sequence"/>
</dbReference>
<protein>
    <submittedName>
        <fullName evidence="2">GNAT family N-acetyltransferase</fullName>
    </submittedName>
</protein>
<evidence type="ECO:0000313" key="2">
    <source>
        <dbReference type="EMBL" id="HIR58204.1"/>
    </source>
</evidence>
<dbReference type="InterPro" id="IPR000182">
    <property type="entry name" value="GNAT_dom"/>
</dbReference>
<dbReference type="PROSITE" id="PS51186">
    <property type="entry name" value="GNAT"/>
    <property type="match status" value="1"/>
</dbReference>
<name>A0A9D1DSS8_9FIRM</name>
<gene>
    <name evidence="2" type="ORF">IAA54_11120</name>
</gene>
<reference evidence="2" key="2">
    <citation type="journal article" date="2021" name="PeerJ">
        <title>Extensive microbial diversity within the chicken gut microbiome revealed by metagenomics and culture.</title>
        <authorList>
            <person name="Gilroy R."/>
            <person name="Ravi A."/>
            <person name="Getino M."/>
            <person name="Pursley I."/>
            <person name="Horton D.L."/>
            <person name="Alikhan N.F."/>
            <person name="Baker D."/>
            <person name="Gharbi K."/>
            <person name="Hall N."/>
            <person name="Watson M."/>
            <person name="Adriaenssens E.M."/>
            <person name="Foster-Nyarko E."/>
            <person name="Jarju S."/>
            <person name="Secka A."/>
            <person name="Antonio M."/>
            <person name="Oren A."/>
            <person name="Chaudhuri R.R."/>
            <person name="La Ragione R."/>
            <person name="Hildebrand F."/>
            <person name="Pallen M.J."/>
        </authorList>
    </citation>
    <scope>NUCLEOTIDE SEQUENCE</scope>
    <source>
        <strain evidence="2">ChiSjej1B19-7085</strain>
    </source>
</reference>
<comment type="caution">
    <text evidence="2">The sequence shown here is derived from an EMBL/GenBank/DDBJ whole genome shotgun (WGS) entry which is preliminary data.</text>
</comment>